<organism evidence="1 2">
    <name type="scientific">Helicobacter bizzozeronii (strain CIII-1)</name>
    <dbReference type="NCBI Taxonomy" id="1002804"/>
    <lineage>
        <taxon>Bacteria</taxon>
        <taxon>Pseudomonadati</taxon>
        <taxon>Campylobacterota</taxon>
        <taxon>Epsilonproteobacteria</taxon>
        <taxon>Campylobacterales</taxon>
        <taxon>Helicobacteraceae</taxon>
        <taxon>Helicobacter</taxon>
    </lineage>
</organism>
<reference evidence="1 2" key="1">
    <citation type="journal article" date="2011" name="J. Bacteriol.">
        <title>Genome sequence of Helicobacter bizzozeronii strain CIII-1, an isolate from human gastric mucosa.</title>
        <authorList>
            <person name="Schott T."/>
            <person name="Rossi M."/>
            <person name="Hanninen M.L."/>
        </authorList>
    </citation>
    <scope>NUCLEOTIDE SEQUENCE [LARGE SCALE GENOMIC DNA]</scope>
    <source>
        <strain evidence="1 2">CIII-1</strain>
    </source>
</reference>
<gene>
    <name evidence="1" type="ordered locus">HBZC1_15470</name>
</gene>
<protein>
    <submittedName>
        <fullName evidence="1">Uncharacterized protein</fullName>
    </submittedName>
</protein>
<dbReference type="SUPFAM" id="SSF103657">
    <property type="entry name" value="BAR/IMD domain-like"/>
    <property type="match status" value="1"/>
</dbReference>
<keyword evidence="2" id="KW-1185">Reference proteome</keyword>
<dbReference type="RefSeq" id="WP_013890933.1">
    <property type="nucleotide sequence ID" value="NC_015674.1"/>
</dbReference>
<accession>F8KP28</accession>
<sequence length="202" mass="21835">MQEVLEKLEQEVKSAKRACRLAKSVLEEGLDAGAEAKDLHAKFSALVGALTHLSQALENHYASLEDDTELEKVLILFKRLRAKINTPLASLEQVSTAKEVLDSLASLEKSVFDLEGVLMALKEHPALSAPTTTKATPKMAKKYCPQSKEELKKLVADESVHLGEIDISKIADLSFVFSHATGGGGGTKTMQSNPLPAKTLRA</sequence>
<dbReference type="InterPro" id="IPR027267">
    <property type="entry name" value="AH/BAR_dom_sf"/>
</dbReference>
<dbReference type="Proteomes" id="UP000008387">
    <property type="component" value="Chromosome"/>
</dbReference>
<dbReference type="STRING" id="1002804.HBZC1_15470"/>
<dbReference type="KEGG" id="hbi:HBZC1_15470"/>
<dbReference type="EMBL" id="FR871757">
    <property type="protein sequence ID" value="CCB80533.1"/>
    <property type="molecule type" value="Genomic_DNA"/>
</dbReference>
<evidence type="ECO:0000313" key="1">
    <source>
        <dbReference type="EMBL" id="CCB80533.1"/>
    </source>
</evidence>
<proteinExistence type="predicted"/>
<dbReference type="AlphaFoldDB" id="F8KP28"/>
<evidence type="ECO:0000313" key="2">
    <source>
        <dbReference type="Proteomes" id="UP000008387"/>
    </source>
</evidence>
<name>F8KP28_HELBC</name>
<dbReference type="HOGENOM" id="CLU_1353071_0_0_7"/>